<evidence type="ECO:0000313" key="11">
    <source>
        <dbReference type="EMBL" id="RJF70155.1"/>
    </source>
</evidence>
<comment type="cofactor">
    <cofactor evidence="9">
        <name>Mg(2+)</name>
        <dbReference type="ChEBI" id="CHEBI:18420"/>
    </cofactor>
    <text evidence="9">Requires a divalent cation, most likely magnesium in vivo, as an electrophilic catalyst to aid phosphoryl group transfer. It is the chelate of the metal and the nucleotide that is the actual substrate.</text>
</comment>
<accession>A0A418V267</accession>
<evidence type="ECO:0000256" key="4">
    <source>
        <dbReference type="ARBA" id="ARBA00022777"/>
    </source>
</evidence>
<dbReference type="PRINTS" id="PR00990">
    <property type="entry name" value="RIBOKINASE"/>
</dbReference>
<dbReference type="HAMAP" id="MF_01987">
    <property type="entry name" value="Ribokinase"/>
    <property type="match status" value="1"/>
</dbReference>
<comment type="caution">
    <text evidence="9">Lacks conserved residue(s) required for the propagation of feature annotation.</text>
</comment>
<feature type="binding site" evidence="9">
    <location>
        <begin position="41"/>
        <end position="45"/>
    </location>
    <ligand>
        <name>substrate</name>
    </ligand>
</feature>
<dbReference type="OrthoDB" id="9775849at2"/>
<evidence type="ECO:0000256" key="2">
    <source>
        <dbReference type="ARBA" id="ARBA00022723"/>
    </source>
</evidence>
<feature type="domain" description="Carbohydrate kinase PfkB" evidence="10">
    <location>
        <begin position="6"/>
        <end position="253"/>
    </location>
</feature>
<dbReference type="SUPFAM" id="SSF53613">
    <property type="entry name" value="Ribokinase-like"/>
    <property type="match status" value="1"/>
</dbReference>
<dbReference type="GO" id="GO:0005524">
    <property type="term" value="F:ATP binding"/>
    <property type="evidence" value="ECO:0007669"/>
    <property type="project" value="UniProtKB-UniRule"/>
</dbReference>
<organism evidence="11 12">
    <name type="scientific">Deinococcus cavernae</name>
    <dbReference type="NCBI Taxonomy" id="2320857"/>
    <lineage>
        <taxon>Bacteria</taxon>
        <taxon>Thermotogati</taxon>
        <taxon>Deinococcota</taxon>
        <taxon>Deinococci</taxon>
        <taxon>Deinococcales</taxon>
        <taxon>Deinococcaceae</taxon>
        <taxon>Deinococcus</taxon>
    </lineage>
</organism>
<dbReference type="EC" id="2.7.1.15" evidence="9"/>
<dbReference type="InterPro" id="IPR002139">
    <property type="entry name" value="Ribo/fructo_kinase"/>
</dbReference>
<evidence type="ECO:0000259" key="10">
    <source>
        <dbReference type="Pfam" id="PF00294"/>
    </source>
</evidence>
<dbReference type="Pfam" id="PF00294">
    <property type="entry name" value="PfkB"/>
    <property type="match status" value="1"/>
</dbReference>
<feature type="binding site" evidence="9">
    <location>
        <position position="300"/>
    </location>
    <ligand>
        <name>K(+)</name>
        <dbReference type="ChEBI" id="CHEBI:29103"/>
    </ligand>
</feature>
<keyword evidence="5 9" id="KW-0067">ATP-binding</keyword>
<evidence type="ECO:0000256" key="9">
    <source>
        <dbReference type="HAMAP-Rule" id="MF_01987"/>
    </source>
</evidence>
<feature type="binding site" evidence="9">
    <location>
        <begin position="13"/>
        <end position="15"/>
    </location>
    <ligand>
        <name>substrate</name>
    </ligand>
</feature>
<feature type="binding site" evidence="9">
    <location>
        <position position="297"/>
    </location>
    <ligand>
        <name>K(+)</name>
        <dbReference type="ChEBI" id="CHEBI:29103"/>
    </ligand>
</feature>
<feature type="binding site" evidence="9">
    <location>
        <begin position="218"/>
        <end position="223"/>
    </location>
    <ligand>
        <name>ATP</name>
        <dbReference type="ChEBI" id="CHEBI:30616"/>
    </ligand>
</feature>
<comment type="catalytic activity">
    <reaction evidence="9">
        <text>D-ribose + ATP = D-ribose 5-phosphate + ADP + H(+)</text>
        <dbReference type="Rhea" id="RHEA:13697"/>
        <dbReference type="ChEBI" id="CHEBI:15378"/>
        <dbReference type="ChEBI" id="CHEBI:30616"/>
        <dbReference type="ChEBI" id="CHEBI:47013"/>
        <dbReference type="ChEBI" id="CHEBI:78346"/>
        <dbReference type="ChEBI" id="CHEBI:456216"/>
        <dbReference type="EC" id="2.7.1.15"/>
    </reaction>
</comment>
<comment type="subunit">
    <text evidence="9">Homodimer.</text>
</comment>
<evidence type="ECO:0000256" key="7">
    <source>
        <dbReference type="ARBA" id="ARBA00022958"/>
    </source>
</evidence>
<comment type="caution">
    <text evidence="11">The sequence shown here is derived from an EMBL/GenBank/DDBJ whole genome shotgun (WGS) entry which is preliminary data.</text>
</comment>
<evidence type="ECO:0000256" key="1">
    <source>
        <dbReference type="ARBA" id="ARBA00022679"/>
    </source>
</evidence>
<evidence type="ECO:0000256" key="6">
    <source>
        <dbReference type="ARBA" id="ARBA00022842"/>
    </source>
</evidence>
<dbReference type="GO" id="GO:0005829">
    <property type="term" value="C:cytosol"/>
    <property type="evidence" value="ECO:0007669"/>
    <property type="project" value="TreeGrafter"/>
</dbReference>
<keyword evidence="4 9" id="KW-0418">Kinase</keyword>
<feature type="binding site" evidence="9">
    <location>
        <begin position="249"/>
        <end position="250"/>
    </location>
    <ligand>
        <name>ATP</name>
        <dbReference type="ChEBI" id="CHEBI:30616"/>
    </ligand>
</feature>
<dbReference type="Proteomes" id="UP000286287">
    <property type="component" value="Unassembled WGS sequence"/>
</dbReference>
<keyword evidence="8 9" id="KW-0119">Carbohydrate metabolism</keyword>
<comment type="pathway">
    <text evidence="9">Carbohydrate metabolism; D-ribose degradation; D-ribose 5-phosphate from beta-D-ribopyranose: step 2/2.</text>
</comment>
<feature type="binding site" evidence="9">
    <location>
        <position position="250"/>
    </location>
    <ligand>
        <name>substrate</name>
    </ligand>
</feature>
<sequence length="318" mass="32949">MTSPGVLVLGSLNLDLILRVPHLPRAGETMHSVSLERQPGGKGANQAAACAALETRTVMLGAVGADEAGEVMRSALSASGVDVAAVRGQSGVATGQAYIHVAPDGENTITLHGGANQGVGEAELRALSAALHSAQVLLLQLEIPLPVNVEAARRARAAGVTVILDPAPATEVLPPQLLADVDILTPNEHEAVTLTGEKDAHAAAIRLFEQGVKNVILKRGSRGALLLNAENFREFGAPPVAVVSTVGAGDTFNRRPGECPGTRPDHRSGHVVCRAGRQSAGLPPGWIRAFAHAAGYRILSHRGSLTLPSHQQVLIENS</sequence>
<dbReference type="UniPathway" id="UPA00916">
    <property type="reaction ID" value="UER00889"/>
</dbReference>
<keyword evidence="6 9" id="KW-0460">Magnesium</keyword>
<evidence type="ECO:0000256" key="3">
    <source>
        <dbReference type="ARBA" id="ARBA00022741"/>
    </source>
</evidence>
<comment type="subcellular location">
    <subcellularLocation>
        <location evidence="9">Cytoplasm</location>
    </subcellularLocation>
</comment>
<evidence type="ECO:0000256" key="5">
    <source>
        <dbReference type="ARBA" id="ARBA00022840"/>
    </source>
</evidence>
<dbReference type="InterPro" id="IPR011877">
    <property type="entry name" value="Ribokinase"/>
</dbReference>
<comment type="similarity">
    <text evidence="9">Belongs to the carbohydrate kinase PfkB family. Ribokinase subfamily.</text>
</comment>
<proteinExistence type="inferred from homology"/>
<dbReference type="RefSeq" id="WP_119766672.1">
    <property type="nucleotide sequence ID" value="NZ_QYUJ01000015.1"/>
</dbReference>
<feature type="binding site" evidence="9">
    <location>
        <position position="246"/>
    </location>
    <ligand>
        <name>K(+)</name>
        <dbReference type="ChEBI" id="CHEBI:29103"/>
    </ligand>
</feature>
<reference evidence="11 12" key="1">
    <citation type="submission" date="2018-09" db="EMBL/GenBank/DDBJ databases">
        <authorList>
            <person name="Zhu H."/>
        </authorList>
    </citation>
    <scope>NUCLEOTIDE SEQUENCE [LARGE SCALE GENOMIC DNA]</scope>
    <source>
        <strain evidence="11 12">K2S05-167</strain>
    </source>
</reference>
<keyword evidence="1 9" id="KW-0808">Transferase</keyword>
<keyword evidence="2 9" id="KW-0479">Metal-binding</keyword>
<comment type="function">
    <text evidence="9">Catalyzes the phosphorylation of ribose at O-5 in a reaction requiring ATP and magnesium. The resulting D-ribose-5-phosphate can then be used either for sythesis of nucleotides, histidine, and tryptophan, or as a component of the pentose phosphate pathway.</text>
</comment>
<dbReference type="EMBL" id="QYUJ01000015">
    <property type="protein sequence ID" value="RJF70155.1"/>
    <property type="molecule type" value="Genomic_DNA"/>
</dbReference>
<keyword evidence="3 9" id="KW-0547">Nucleotide-binding</keyword>
<protein>
    <recommendedName>
        <fullName evidence="9">Ribokinase</fullName>
        <shortName evidence="9">RK</shortName>
        <ecNumber evidence="9">2.7.1.15</ecNumber>
    </recommendedName>
</protein>
<comment type="activity regulation">
    <text evidence="9">Activated by a monovalent cation that binds near, but not in, the active site. The most likely occupant of the site in vivo is potassium. Ion binding induces a conformational change that may alter substrate affinity.</text>
</comment>
<dbReference type="GO" id="GO:0004747">
    <property type="term" value="F:ribokinase activity"/>
    <property type="evidence" value="ECO:0007669"/>
    <property type="project" value="UniProtKB-UniRule"/>
</dbReference>
<keyword evidence="7 9" id="KW-0630">Potassium</keyword>
<dbReference type="GO" id="GO:0019303">
    <property type="term" value="P:D-ribose catabolic process"/>
    <property type="evidence" value="ECO:0007669"/>
    <property type="project" value="UniProtKB-UniRule"/>
</dbReference>
<dbReference type="InterPro" id="IPR029056">
    <property type="entry name" value="Ribokinase-like"/>
</dbReference>
<name>A0A418V267_9DEIO</name>
<feature type="binding site" evidence="9">
    <location>
        <position position="187"/>
    </location>
    <ligand>
        <name>ATP</name>
        <dbReference type="ChEBI" id="CHEBI:30616"/>
    </ligand>
</feature>
<dbReference type="InterPro" id="IPR011611">
    <property type="entry name" value="PfkB_dom"/>
</dbReference>
<keyword evidence="9" id="KW-0963">Cytoplasm</keyword>
<dbReference type="GO" id="GO:0046872">
    <property type="term" value="F:metal ion binding"/>
    <property type="evidence" value="ECO:0007669"/>
    <property type="project" value="UniProtKB-KW"/>
</dbReference>
<dbReference type="PANTHER" id="PTHR10584">
    <property type="entry name" value="SUGAR KINASE"/>
    <property type="match status" value="1"/>
</dbReference>
<dbReference type="AlphaFoldDB" id="A0A418V267"/>
<keyword evidence="12" id="KW-1185">Reference proteome</keyword>
<dbReference type="CDD" id="cd01174">
    <property type="entry name" value="ribokinase"/>
    <property type="match status" value="1"/>
</dbReference>
<feature type="active site" description="Proton acceptor" evidence="9">
    <location>
        <position position="250"/>
    </location>
</feature>
<evidence type="ECO:0000313" key="12">
    <source>
        <dbReference type="Proteomes" id="UP000286287"/>
    </source>
</evidence>
<dbReference type="PANTHER" id="PTHR10584:SF166">
    <property type="entry name" value="RIBOKINASE"/>
    <property type="match status" value="1"/>
</dbReference>
<gene>
    <name evidence="9" type="primary">rbsK</name>
    <name evidence="11" type="ORF">D3875_20165</name>
</gene>
<dbReference type="Gene3D" id="3.40.1190.20">
    <property type="match status" value="1"/>
</dbReference>
<evidence type="ECO:0000256" key="8">
    <source>
        <dbReference type="ARBA" id="ARBA00023277"/>
    </source>
</evidence>
<feature type="binding site" evidence="9">
    <location>
        <position position="142"/>
    </location>
    <ligand>
        <name>substrate</name>
    </ligand>
</feature>